<sequence length="36" mass="4296">MFVYTCCTNISMKICTFETKLTIYCLIKAHMHYICK</sequence>
<accession>A0A0E9XKF9</accession>
<reference evidence="1" key="2">
    <citation type="journal article" date="2015" name="Fish Shellfish Immunol.">
        <title>Early steps in the European eel (Anguilla anguilla)-Vibrio vulnificus interaction in the gills: Role of the RtxA13 toxin.</title>
        <authorList>
            <person name="Callol A."/>
            <person name="Pajuelo D."/>
            <person name="Ebbesson L."/>
            <person name="Teles M."/>
            <person name="MacKenzie S."/>
            <person name="Amaro C."/>
        </authorList>
    </citation>
    <scope>NUCLEOTIDE SEQUENCE</scope>
</reference>
<organism evidence="1">
    <name type="scientific">Anguilla anguilla</name>
    <name type="common">European freshwater eel</name>
    <name type="synonym">Muraena anguilla</name>
    <dbReference type="NCBI Taxonomy" id="7936"/>
    <lineage>
        <taxon>Eukaryota</taxon>
        <taxon>Metazoa</taxon>
        <taxon>Chordata</taxon>
        <taxon>Craniata</taxon>
        <taxon>Vertebrata</taxon>
        <taxon>Euteleostomi</taxon>
        <taxon>Actinopterygii</taxon>
        <taxon>Neopterygii</taxon>
        <taxon>Teleostei</taxon>
        <taxon>Anguilliformes</taxon>
        <taxon>Anguillidae</taxon>
        <taxon>Anguilla</taxon>
    </lineage>
</organism>
<proteinExistence type="predicted"/>
<dbReference type="EMBL" id="GBXM01005666">
    <property type="protein sequence ID" value="JAI02912.1"/>
    <property type="molecule type" value="Transcribed_RNA"/>
</dbReference>
<evidence type="ECO:0000313" key="1">
    <source>
        <dbReference type="EMBL" id="JAI02912.1"/>
    </source>
</evidence>
<reference evidence="1" key="1">
    <citation type="submission" date="2014-11" db="EMBL/GenBank/DDBJ databases">
        <authorList>
            <person name="Amaro Gonzalez C."/>
        </authorList>
    </citation>
    <scope>NUCLEOTIDE SEQUENCE</scope>
</reference>
<dbReference type="AlphaFoldDB" id="A0A0E9XKF9"/>
<name>A0A0E9XKF9_ANGAN</name>
<protein>
    <submittedName>
        <fullName evidence="1">Uncharacterized protein</fullName>
    </submittedName>
</protein>